<dbReference type="RefSeq" id="WP_246373087.1">
    <property type="nucleotide sequence ID" value="NZ_JACIEN010000003.1"/>
</dbReference>
<dbReference type="Gene3D" id="3.30.70.100">
    <property type="match status" value="1"/>
</dbReference>
<dbReference type="InterPro" id="IPR044662">
    <property type="entry name" value="HS1/DABB1-like"/>
</dbReference>
<dbReference type="SMART" id="SM00886">
    <property type="entry name" value="Dabb"/>
    <property type="match status" value="1"/>
</dbReference>
<accession>A0A840C524</accession>
<feature type="chain" id="PRO_5032761118" description="Stress-response A/B barrel domain-containing protein" evidence="2">
    <location>
        <begin position="30"/>
        <end position="144"/>
    </location>
</feature>
<keyword evidence="2" id="KW-0732">Signal</keyword>
<evidence type="ECO:0000259" key="3">
    <source>
        <dbReference type="PROSITE" id="PS51502"/>
    </source>
</evidence>
<feature type="signal peptide" evidence="2">
    <location>
        <begin position="1"/>
        <end position="29"/>
    </location>
</feature>
<keyword evidence="5" id="KW-1185">Reference proteome</keyword>
<dbReference type="SUPFAM" id="SSF54909">
    <property type="entry name" value="Dimeric alpha+beta barrel"/>
    <property type="match status" value="1"/>
</dbReference>
<evidence type="ECO:0000256" key="2">
    <source>
        <dbReference type="SAM" id="SignalP"/>
    </source>
</evidence>
<proteinExistence type="predicted"/>
<dbReference type="PROSITE" id="PS51502">
    <property type="entry name" value="S_R_A_B_BARREL"/>
    <property type="match status" value="1"/>
</dbReference>
<dbReference type="PROSITE" id="PS51318">
    <property type="entry name" value="TAT"/>
    <property type="match status" value="1"/>
</dbReference>
<name>A0A840C524_9HYPH</name>
<protein>
    <recommendedName>
        <fullName evidence="3">Stress-response A/B barrel domain-containing protein</fullName>
    </recommendedName>
</protein>
<dbReference type="InterPro" id="IPR006311">
    <property type="entry name" value="TAT_signal"/>
</dbReference>
<dbReference type="AlphaFoldDB" id="A0A840C524"/>
<evidence type="ECO:0000313" key="5">
    <source>
        <dbReference type="Proteomes" id="UP000577362"/>
    </source>
</evidence>
<comment type="caution">
    <text evidence="4">The sequence shown here is derived from an EMBL/GenBank/DDBJ whole genome shotgun (WGS) entry which is preliminary data.</text>
</comment>
<evidence type="ECO:0000256" key="1">
    <source>
        <dbReference type="ARBA" id="ARBA00011738"/>
    </source>
</evidence>
<sequence length="144" mass="14696">MTTQPISRRSLTRALMLPAIGAAAAGAFAMPAAATAGGPRVRHVVLVRFATGTEQGEIEAVFDALANLRAVVPGMLGFEGGHDASPEGLARGYTHGFVVDFADAAARDAYLAHPDHKVAGAALVALCEGGIDGILVLDFELSDG</sequence>
<organism evidence="4 5">
    <name type="scientific">Chelatococcus caeni</name>
    <dbReference type="NCBI Taxonomy" id="1348468"/>
    <lineage>
        <taxon>Bacteria</taxon>
        <taxon>Pseudomonadati</taxon>
        <taxon>Pseudomonadota</taxon>
        <taxon>Alphaproteobacteria</taxon>
        <taxon>Hyphomicrobiales</taxon>
        <taxon>Chelatococcaceae</taxon>
        <taxon>Chelatococcus</taxon>
    </lineage>
</organism>
<dbReference type="InterPro" id="IPR013097">
    <property type="entry name" value="Dabb"/>
</dbReference>
<dbReference type="Proteomes" id="UP000577362">
    <property type="component" value="Unassembled WGS sequence"/>
</dbReference>
<comment type="subunit">
    <text evidence="1">Homodimer.</text>
</comment>
<dbReference type="PANTHER" id="PTHR33178:SF10">
    <property type="entry name" value="STRESS-RESPONSE A_B BARREL DOMAIN-CONTAINING PROTEIN"/>
    <property type="match status" value="1"/>
</dbReference>
<dbReference type="InterPro" id="IPR011008">
    <property type="entry name" value="Dimeric_a/b-barrel"/>
</dbReference>
<dbReference type="Pfam" id="PF07876">
    <property type="entry name" value="Dabb"/>
    <property type="match status" value="1"/>
</dbReference>
<reference evidence="4 5" key="1">
    <citation type="submission" date="2020-08" db="EMBL/GenBank/DDBJ databases">
        <title>Genomic Encyclopedia of Type Strains, Phase IV (KMG-IV): sequencing the most valuable type-strain genomes for metagenomic binning, comparative biology and taxonomic classification.</title>
        <authorList>
            <person name="Goeker M."/>
        </authorList>
    </citation>
    <scope>NUCLEOTIDE SEQUENCE [LARGE SCALE GENOMIC DNA]</scope>
    <source>
        <strain evidence="4 5">DSM 103737</strain>
    </source>
</reference>
<dbReference type="PANTHER" id="PTHR33178">
    <property type="match status" value="1"/>
</dbReference>
<evidence type="ECO:0000313" key="4">
    <source>
        <dbReference type="EMBL" id="MBB4018026.1"/>
    </source>
</evidence>
<dbReference type="EMBL" id="JACIEN010000003">
    <property type="protein sequence ID" value="MBB4018026.1"/>
    <property type="molecule type" value="Genomic_DNA"/>
</dbReference>
<gene>
    <name evidence="4" type="ORF">GGR16_003060</name>
</gene>
<feature type="domain" description="Stress-response A/B barrel" evidence="3">
    <location>
        <begin position="41"/>
        <end position="139"/>
    </location>
</feature>